<gene>
    <name evidence="2" type="ORF">B0T15DRAFT_554063</name>
</gene>
<accession>A0AAJ0M3A2</accession>
<sequence>MEPVPRKAFDYRKRQVPTVKSLYLRITVYMTIIFRYLPNLEALDFNLHEHVRDAFNGVLRVQGAELWALRESNLPIIRTMAIFKTVDQGWDANEIMALLDNFPSTECLCLQGSMHARPISKGYSPYRRHLRQLFLTDERWIGITPSYMLQHRLTPYEPRLGVAAHGKGGPLHFPPAIWRPTAEPIPTRYEFAIPDDAVAYIRCGDLDADGGNVFLNYCEMVMDHCWVKECAVIEDFLRSVVPGPAVWSALKRMGWDSEARNPKKTFDKLTDYFTKGTDQDEILLHQQFVNIRRANFDRLEDYLMRVNYLRCRLNSTDFKLNDKAYVLLTLQGIATEYPDLYEKYAKELKSLKWESLMRKLYIVAVREDARTRIDQEQDIKPNIH</sequence>
<evidence type="ECO:0000256" key="1">
    <source>
        <dbReference type="SAM" id="Phobius"/>
    </source>
</evidence>
<keyword evidence="1" id="KW-0812">Transmembrane</keyword>
<evidence type="ECO:0000313" key="3">
    <source>
        <dbReference type="Proteomes" id="UP001273166"/>
    </source>
</evidence>
<dbReference type="Proteomes" id="UP001273166">
    <property type="component" value="Unassembled WGS sequence"/>
</dbReference>
<reference evidence="2" key="2">
    <citation type="submission" date="2023-06" db="EMBL/GenBank/DDBJ databases">
        <authorList>
            <consortium name="Lawrence Berkeley National Laboratory"/>
            <person name="Mondo S.J."/>
            <person name="Hensen N."/>
            <person name="Bonometti L."/>
            <person name="Westerberg I."/>
            <person name="Brannstrom I.O."/>
            <person name="Guillou S."/>
            <person name="Cros-Aarteil S."/>
            <person name="Calhoun S."/>
            <person name="Haridas S."/>
            <person name="Kuo A."/>
            <person name="Pangilinan J."/>
            <person name="Riley R."/>
            <person name="Labutti K."/>
            <person name="Andreopoulos B."/>
            <person name="Lipzen A."/>
            <person name="Chen C."/>
            <person name="Yanf M."/>
            <person name="Daum C."/>
            <person name="Ng V."/>
            <person name="Clum A."/>
            <person name="Steindorff A."/>
            <person name="Ohm R."/>
            <person name="Martin F."/>
            <person name="Silar P."/>
            <person name="Natvig D."/>
            <person name="Lalanne C."/>
            <person name="Gautier V."/>
            <person name="Ament-Velasquez S.L."/>
            <person name="Kruys A."/>
            <person name="Hutchinson M.I."/>
            <person name="Powell A.J."/>
            <person name="Barry K."/>
            <person name="Miller A.N."/>
            <person name="Grigoriev I.V."/>
            <person name="Debuchy R."/>
            <person name="Gladieux P."/>
            <person name="Thoren M.H."/>
            <person name="Johannesson H."/>
        </authorList>
    </citation>
    <scope>NUCLEOTIDE SEQUENCE</scope>
    <source>
        <strain evidence="2">CBS 333.67</strain>
    </source>
</reference>
<dbReference type="EMBL" id="JAUDZG010000003">
    <property type="protein sequence ID" value="KAK3307368.1"/>
    <property type="molecule type" value="Genomic_DNA"/>
</dbReference>
<proteinExistence type="predicted"/>
<comment type="caution">
    <text evidence="2">The sequence shown here is derived from an EMBL/GenBank/DDBJ whole genome shotgun (WGS) entry which is preliminary data.</text>
</comment>
<organism evidence="2 3">
    <name type="scientific">Chaetomium strumarium</name>
    <dbReference type="NCBI Taxonomy" id="1170767"/>
    <lineage>
        <taxon>Eukaryota</taxon>
        <taxon>Fungi</taxon>
        <taxon>Dikarya</taxon>
        <taxon>Ascomycota</taxon>
        <taxon>Pezizomycotina</taxon>
        <taxon>Sordariomycetes</taxon>
        <taxon>Sordariomycetidae</taxon>
        <taxon>Sordariales</taxon>
        <taxon>Chaetomiaceae</taxon>
        <taxon>Chaetomium</taxon>
    </lineage>
</organism>
<evidence type="ECO:0000313" key="2">
    <source>
        <dbReference type="EMBL" id="KAK3307368.1"/>
    </source>
</evidence>
<keyword evidence="1" id="KW-0472">Membrane</keyword>
<dbReference type="GeneID" id="87889171"/>
<name>A0AAJ0M3A2_9PEZI</name>
<keyword evidence="1" id="KW-1133">Transmembrane helix</keyword>
<feature type="transmembrane region" description="Helical" evidence="1">
    <location>
        <begin position="21"/>
        <end position="38"/>
    </location>
</feature>
<reference evidence="2" key="1">
    <citation type="journal article" date="2023" name="Mol. Phylogenet. Evol.">
        <title>Genome-scale phylogeny and comparative genomics of the fungal order Sordariales.</title>
        <authorList>
            <person name="Hensen N."/>
            <person name="Bonometti L."/>
            <person name="Westerberg I."/>
            <person name="Brannstrom I.O."/>
            <person name="Guillou S."/>
            <person name="Cros-Aarteil S."/>
            <person name="Calhoun S."/>
            <person name="Haridas S."/>
            <person name="Kuo A."/>
            <person name="Mondo S."/>
            <person name="Pangilinan J."/>
            <person name="Riley R."/>
            <person name="LaButti K."/>
            <person name="Andreopoulos B."/>
            <person name="Lipzen A."/>
            <person name="Chen C."/>
            <person name="Yan M."/>
            <person name="Daum C."/>
            <person name="Ng V."/>
            <person name="Clum A."/>
            <person name="Steindorff A."/>
            <person name="Ohm R.A."/>
            <person name="Martin F."/>
            <person name="Silar P."/>
            <person name="Natvig D.O."/>
            <person name="Lalanne C."/>
            <person name="Gautier V."/>
            <person name="Ament-Velasquez S.L."/>
            <person name="Kruys A."/>
            <person name="Hutchinson M.I."/>
            <person name="Powell A.J."/>
            <person name="Barry K."/>
            <person name="Miller A.N."/>
            <person name="Grigoriev I.V."/>
            <person name="Debuchy R."/>
            <person name="Gladieux P."/>
            <person name="Hiltunen Thoren M."/>
            <person name="Johannesson H."/>
        </authorList>
    </citation>
    <scope>NUCLEOTIDE SEQUENCE</scope>
    <source>
        <strain evidence="2">CBS 333.67</strain>
    </source>
</reference>
<dbReference type="AlphaFoldDB" id="A0AAJ0M3A2"/>
<keyword evidence="3" id="KW-1185">Reference proteome</keyword>
<protein>
    <submittedName>
        <fullName evidence="2">Uncharacterized protein</fullName>
    </submittedName>
</protein>
<dbReference type="RefSeq" id="XP_062723148.1">
    <property type="nucleotide sequence ID" value="XM_062870342.1"/>
</dbReference>